<evidence type="ECO:0000313" key="1">
    <source>
        <dbReference type="EMBL" id="QIR16325.1"/>
    </source>
</evidence>
<keyword evidence="1" id="KW-0614">Plasmid</keyword>
<dbReference type="Proteomes" id="UP000502608">
    <property type="component" value="Plasmid pPN3F2_1"/>
</dbReference>
<gene>
    <name evidence="1" type="ORF">HBH39_17720</name>
</gene>
<dbReference type="AlphaFoldDB" id="A0A6G9QQI0"/>
<name>A0A6G9QQI0_9GAMM</name>
<organism evidence="1 2">
    <name type="scientific">Shewanella aestuarii</name>
    <dbReference type="NCBI Taxonomy" id="1028752"/>
    <lineage>
        <taxon>Bacteria</taxon>
        <taxon>Pseudomonadati</taxon>
        <taxon>Pseudomonadota</taxon>
        <taxon>Gammaproteobacteria</taxon>
        <taxon>Alteromonadales</taxon>
        <taxon>Shewanellaceae</taxon>
        <taxon>Shewanella</taxon>
    </lineage>
</organism>
<dbReference type="EMBL" id="CP050314">
    <property type="protein sequence ID" value="QIR16325.1"/>
    <property type="molecule type" value="Genomic_DNA"/>
</dbReference>
<geneLocation type="plasmid" evidence="1 2">
    <name>pPN3F2_1</name>
</geneLocation>
<dbReference type="KEGG" id="saes:HBH39_17720"/>
<reference evidence="1 2" key="1">
    <citation type="submission" date="2020-03" db="EMBL/GenBank/DDBJ databases">
        <title>Complete genome sequence of Shewanella sp.</title>
        <authorList>
            <person name="Kim Y.-S."/>
            <person name="Kim S.-J."/>
            <person name="Jung H.-K."/>
            <person name="Kim K.-H."/>
        </authorList>
    </citation>
    <scope>NUCLEOTIDE SEQUENCE [LARGE SCALE GENOMIC DNA]</scope>
    <source>
        <strain evidence="1 2">PN3F2</strain>
        <plasmid evidence="1 2">pPN3F2_1</plasmid>
    </source>
</reference>
<accession>A0A6G9QQI0</accession>
<proteinExistence type="predicted"/>
<keyword evidence="2" id="KW-1185">Reference proteome</keyword>
<protein>
    <submittedName>
        <fullName evidence="1">Uncharacterized protein</fullName>
    </submittedName>
</protein>
<dbReference type="RefSeq" id="WP_167680174.1">
    <property type="nucleotide sequence ID" value="NZ_CP050314.1"/>
</dbReference>
<evidence type="ECO:0000313" key="2">
    <source>
        <dbReference type="Proteomes" id="UP000502608"/>
    </source>
</evidence>
<sequence>MKLITLALGVVLGIYLAYNYPDIAANIFANFILFAEWLGNAVSQMMSGVIQ</sequence>